<dbReference type="InterPro" id="IPR042303">
    <property type="entry name" value="Malonyl_CoA_deC_C_sf"/>
</dbReference>
<evidence type="ECO:0000313" key="5">
    <source>
        <dbReference type="Proteomes" id="UP001152797"/>
    </source>
</evidence>
<proteinExistence type="predicted"/>
<dbReference type="Pfam" id="PF05292">
    <property type="entry name" value="MCD"/>
    <property type="match status" value="1"/>
</dbReference>
<dbReference type="GO" id="GO:0006633">
    <property type="term" value="P:fatty acid biosynthetic process"/>
    <property type="evidence" value="ECO:0007669"/>
    <property type="project" value="InterPro"/>
</dbReference>
<keyword evidence="5" id="KW-1185">Reference proteome</keyword>
<dbReference type="AlphaFoldDB" id="A0A9P1BI09"/>
<gene>
    <name evidence="2" type="ORF">C1SCF055_LOCUS2232</name>
</gene>
<dbReference type="InterPro" id="IPR007956">
    <property type="entry name" value="Malonyl_CoA_deC_C"/>
</dbReference>
<feature type="domain" description="Malonyl-CoA decarboxylase C-terminal" evidence="1">
    <location>
        <begin position="380"/>
        <end position="444"/>
    </location>
</feature>
<name>A0A9P1BI09_9DINO</name>
<dbReference type="Proteomes" id="UP001152797">
    <property type="component" value="Unassembled WGS sequence"/>
</dbReference>
<accession>A0A9P1BI09</accession>
<dbReference type="GO" id="GO:0050080">
    <property type="term" value="F:malonyl-CoA decarboxylase activity"/>
    <property type="evidence" value="ECO:0007669"/>
    <property type="project" value="InterPro"/>
</dbReference>
<evidence type="ECO:0000313" key="4">
    <source>
        <dbReference type="EMBL" id="CAL4761083.1"/>
    </source>
</evidence>
<dbReference type="EMBL" id="CAMXCT010000097">
    <property type="protein sequence ID" value="CAI3973771.1"/>
    <property type="molecule type" value="Genomic_DNA"/>
</dbReference>
<dbReference type="EMBL" id="CAMXCT020000097">
    <property type="protein sequence ID" value="CAL1127146.1"/>
    <property type="molecule type" value="Genomic_DNA"/>
</dbReference>
<protein>
    <submittedName>
        <fullName evidence="4">Malonyl-CoA decarboxylase C-terminal domain-containing protein</fullName>
    </submittedName>
</protein>
<evidence type="ECO:0000259" key="1">
    <source>
        <dbReference type="Pfam" id="PF05292"/>
    </source>
</evidence>
<reference evidence="3" key="2">
    <citation type="submission" date="2024-04" db="EMBL/GenBank/DDBJ databases">
        <authorList>
            <person name="Chen Y."/>
            <person name="Shah S."/>
            <person name="Dougan E. K."/>
            <person name="Thang M."/>
            <person name="Chan C."/>
        </authorList>
    </citation>
    <scope>NUCLEOTIDE SEQUENCE [LARGE SCALE GENOMIC DNA]</scope>
</reference>
<comment type="caution">
    <text evidence="2">The sequence shown here is derived from an EMBL/GenBank/DDBJ whole genome shotgun (WGS) entry which is preliminary data.</text>
</comment>
<dbReference type="OrthoDB" id="447580at2759"/>
<sequence length="466" mass="51596">MALGLRIPHAFNRQRLVRLAFARSQARGCAYESASEALITAARHPSQETFRRCVAAIESVPEGDFWLRFAAEEEEMQLQRLSSSLPKGVRLVPGLLEHVLPSEVPPTIEVVQLLPRILGAREGLSTVLSWREAARRAAQSGGAEMVAERLERRLDAVLALWFHEGFLRTTEIDTGTKAEAAKAAEAAETRCFALSFPQMAEGPALAPPLATLHAVLRDSEAEMREPQLCEAVLTGYGLEHLLLQQTKTQLREQGFKEISATVNLRGFRHWLRSSSVLTQRPHFSQEVRAILAASCGSNSSLRFTDASGDDVAFSVPEQGQRGLEVSINGADAKHVRRIKLQEDPAAVLVSLEEGAMQIDLPEEVELLKLEKLCAFGGLLTPKMRQPVLQLAFEYLFWPGEGRATHPDVDFHLSRGADFVSLHWRAEESPEALASSFGLLATFNYKQDSEQKRANDYTQNGVRTIVE</sequence>
<dbReference type="EMBL" id="CAMXCT030000097">
    <property type="protein sequence ID" value="CAL4761083.1"/>
    <property type="molecule type" value="Genomic_DNA"/>
</dbReference>
<organism evidence="2">
    <name type="scientific">Cladocopium goreaui</name>
    <dbReference type="NCBI Taxonomy" id="2562237"/>
    <lineage>
        <taxon>Eukaryota</taxon>
        <taxon>Sar</taxon>
        <taxon>Alveolata</taxon>
        <taxon>Dinophyceae</taxon>
        <taxon>Suessiales</taxon>
        <taxon>Symbiodiniaceae</taxon>
        <taxon>Cladocopium</taxon>
    </lineage>
</organism>
<evidence type="ECO:0000313" key="3">
    <source>
        <dbReference type="EMBL" id="CAL1127146.1"/>
    </source>
</evidence>
<evidence type="ECO:0000313" key="2">
    <source>
        <dbReference type="EMBL" id="CAI3973771.1"/>
    </source>
</evidence>
<dbReference type="Gene3D" id="3.40.630.150">
    <property type="entry name" value="Malonyl-CoA decarboxylase, catalytic domain"/>
    <property type="match status" value="1"/>
</dbReference>
<reference evidence="2" key="1">
    <citation type="submission" date="2022-10" db="EMBL/GenBank/DDBJ databases">
        <authorList>
            <person name="Chen Y."/>
            <person name="Dougan E. K."/>
            <person name="Chan C."/>
            <person name="Rhodes N."/>
            <person name="Thang M."/>
        </authorList>
    </citation>
    <scope>NUCLEOTIDE SEQUENCE</scope>
</reference>